<dbReference type="InterPro" id="IPR022430">
    <property type="entry name" value="CHP03684"/>
</dbReference>
<reference evidence="2 8" key="1">
    <citation type="journal article" date="2014" name="J. Bacteriol.">
        <title>Role of an Archaeal PitA Transporter in the Copper and Arsenic Resistance of Metallosphaera sedula, an Extreme Thermoacidophile.</title>
        <authorList>
            <person name="McCarthy S."/>
            <person name="Ai C."/>
            <person name="Wheaton G."/>
            <person name="Tevatia R."/>
            <person name="Eckrich V."/>
            <person name="Kelly R."/>
            <person name="Blum P."/>
        </authorList>
    </citation>
    <scope>NUCLEOTIDE SEQUENCE [LARGE SCALE GENOMIC DNA]</scope>
    <source>
        <strain evidence="2 8">CuR1</strain>
    </source>
</reference>
<dbReference type="EMBL" id="CP012173">
    <property type="protein sequence ID" value="AKV75610.1"/>
    <property type="molecule type" value="Genomic_DNA"/>
</dbReference>
<dbReference type="Proteomes" id="UP000062475">
    <property type="component" value="Chromosome"/>
</dbReference>
<evidence type="ECO:0000313" key="7">
    <source>
        <dbReference type="EMBL" id="AKV82345.1"/>
    </source>
</evidence>
<dbReference type="InterPro" id="IPR015266">
    <property type="entry name" value="DUF1947"/>
</dbReference>
<dbReference type="Gene3D" id="3.10.450.120">
    <property type="entry name" value="Pre-PUA domain, domain 1"/>
    <property type="match status" value="1"/>
</dbReference>
<reference evidence="7 9" key="3">
    <citation type="submission" date="2015-07" db="EMBL/GenBank/DDBJ databases">
        <title>Physiological, transcriptional responses and genome re-sequencing of acid resistant extremely thermoacidophilic Metallosphaera sedula SARC-M1.</title>
        <authorList>
            <person name="Ai C."/>
            <person name="McCarthy S."/>
            <person name="Eckrich V."/>
            <person name="Rudrappa D."/>
            <person name="Qiu G."/>
            <person name="Blum P."/>
        </authorList>
    </citation>
    <scope>NUCLEOTIDE SEQUENCE [LARGE SCALE GENOMIC DNA]</scope>
    <source>
        <strain evidence="7 9">SARC-M1</strain>
    </source>
</reference>
<dbReference type="PANTHER" id="PTHR22798">
    <property type="entry name" value="MCT-1 PROTEIN"/>
    <property type="match status" value="1"/>
</dbReference>
<evidence type="ECO:0000313" key="13">
    <source>
        <dbReference type="Proteomes" id="UP000068832"/>
    </source>
</evidence>
<dbReference type="SMART" id="SM00359">
    <property type="entry name" value="PUA"/>
    <property type="match status" value="1"/>
</dbReference>
<dbReference type="PIRSF" id="PIRSF005067">
    <property type="entry name" value="Tma_RNA-bind_prd"/>
    <property type="match status" value="1"/>
</dbReference>
<evidence type="ECO:0000313" key="4">
    <source>
        <dbReference type="EMBL" id="AKV75610.1"/>
    </source>
</evidence>
<sequence length="155" mass="17481">MQRHLLSQKEAKEFKEKVRNLYGVDLTSDKIEIGKEKRQLFYFVDDVLSFFGENLTPTLCFLLKHRTNLPWVKIDEGAVKAVARGADLYAPGVVEHSGDVKPGRLLVVKTKLDQPVAIMNTVEGADEALKNKRGKVASALHWIGDDMWNLCRSKS</sequence>
<evidence type="ECO:0000313" key="3">
    <source>
        <dbReference type="EMBL" id="AKV73366.1"/>
    </source>
</evidence>
<organism evidence="2 8">
    <name type="scientific">Metallosphaera sedula</name>
    <dbReference type="NCBI Taxonomy" id="43687"/>
    <lineage>
        <taxon>Archaea</taxon>
        <taxon>Thermoproteota</taxon>
        <taxon>Thermoprotei</taxon>
        <taxon>Sulfolobales</taxon>
        <taxon>Sulfolobaceae</taxon>
        <taxon>Metallosphaera</taxon>
    </lineage>
</organism>
<dbReference type="PROSITE" id="PS50890">
    <property type="entry name" value="PUA"/>
    <property type="match status" value="1"/>
</dbReference>
<dbReference type="OMA" id="MEVKSRH"/>
<name>A0A088E3H4_9CREN</name>
<evidence type="ECO:0000313" key="2">
    <source>
        <dbReference type="EMBL" id="AIM26357.1"/>
    </source>
</evidence>
<dbReference type="InterPro" id="IPR015947">
    <property type="entry name" value="PUA-like_sf"/>
</dbReference>
<dbReference type="EMBL" id="CP012172">
    <property type="protein sequence ID" value="AKV73366.1"/>
    <property type="molecule type" value="Genomic_DNA"/>
</dbReference>
<dbReference type="EMBL" id="CP012174">
    <property type="protein sequence ID" value="AKV77856.1"/>
    <property type="molecule type" value="Genomic_DNA"/>
</dbReference>
<evidence type="ECO:0000259" key="1">
    <source>
        <dbReference type="SMART" id="SM00359"/>
    </source>
</evidence>
<dbReference type="InterPro" id="IPR016437">
    <property type="entry name" value="MCT-1/Tma20"/>
</dbReference>
<gene>
    <name evidence="2" type="ORF">HA72_0193</name>
    <name evidence="3" type="ORF">MsedA_0205</name>
    <name evidence="4" type="ORF">MsedB_0205</name>
    <name evidence="5" type="ORF">MsedC_0204</name>
    <name evidence="6" type="ORF">MsedD_0205</name>
    <name evidence="7" type="ORF">MsedE_0205</name>
</gene>
<evidence type="ECO:0000313" key="12">
    <source>
        <dbReference type="Proteomes" id="UP000062475"/>
    </source>
</evidence>
<dbReference type="EMBL" id="CP012175">
    <property type="protein sequence ID" value="AKV80101.1"/>
    <property type="molecule type" value="Genomic_DNA"/>
</dbReference>
<evidence type="ECO:0000313" key="8">
    <source>
        <dbReference type="Proteomes" id="UP000029084"/>
    </source>
</evidence>
<dbReference type="Pfam" id="PF09183">
    <property type="entry name" value="DUF1947"/>
    <property type="match status" value="1"/>
</dbReference>
<evidence type="ECO:0000313" key="5">
    <source>
        <dbReference type="EMBL" id="AKV77856.1"/>
    </source>
</evidence>
<dbReference type="Pfam" id="PF01472">
    <property type="entry name" value="PUA"/>
    <property type="match status" value="1"/>
</dbReference>
<dbReference type="PANTHER" id="PTHR22798:SF0">
    <property type="entry name" value="MALIGNANT T-CELL-AMPLIFIED SEQUENCE 1"/>
    <property type="match status" value="1"/>
</dbReference>
<dbReference type="GO" id="GO:0001731">
    <property type="term" value="P:formation of translation preinitiation complex"/>
    <property type="evidence" value="ECO:0007669"/>
    <property type="project" value="TreeGrafter"/>
</dbReference>
<dbReference type="Proteomes" id="UP000062398">
    <property type="component" value="Chromosome"/>
</dbReference>
<evidence type="ECO:0000313" key="6">
    <source>
        <dbReference type="EMBL" id="AKV80101.1"/>
    </source>
</evidence>
<evidence type="ECO:0000313" key="11">
    <source>
        <dbReference type="Proteomes" id="UP000062398"/>
    </source>
</evidence>
<dbReference type="InterPro" id="IPR036974">
    <property type="entry name" value="PUA_sf"/>
</dbReference>
<dbReference type="AlphaFoldDB" id="A0A088E3H4"/>
<feature type="domain" description="PUA" evidence="1">
    <location>
        <begin position="70"/>
        <end position="138"/>
    </location>
</feature>
<proteinExistence type="predicted"/>
<dbReference type="OrthoDB" id="27972at2157"/>
<dbReference type="Proteomes" id="UP000056255">
    <property type="component" value="Chromosome"/>
</dbReference>
<evidence type="ECO:0000313" key="9">
    <source>
        <dbReference type="Proteomes" id="UP000056255"/>
    </source>
</evidence>
<dbReference type="SUPFAM" id="SSF88697">
    <property type="entry name" value="PUA domain-like"/>
    <property type="match status" value="1"/>
</dbReference>
<dbReference type="NCBIfam" id="TIGR00451">
    <property type="entry name" value="unchar_dom_2"/>
    <property type="match status" value="1"/>
</dbReference>
<dbReference type="PATRIC" id="fig|43687.5.peg.198"/>
<dbReference type="InterPro" id="IPR002478">
    <property type="entry name" value="PUA"/>
</dbReference>
<dbReference type="Proteomes" id="UP000061362">
    <property type="component" value="Chromosome"/>
</dbReference>
<dbReference type="InterPro" id="IPR004521">
    <property type="entry name" value="Uncharacterised_CHP00451"/>
</dbReference>
<dbReference type="NCBIfam" id="NF011150">
    <property type="entry name" value="PRK14560.1-1"/>
    <property type="match status" value="1"/>
</dbReference>
<dbReference type="Proteomes" id="UP000068832">
    <property type="component" value="Chromosome"/>
</dbReference>
<protein>
    <submittedName>
        <fullName evidence="2 3">RNA-binding protein</fullName>
    </submittedName>
</protein>
<reference evidence="10 11" key="2">
    <citation type="journal article" date="2015" name="Genome Announc.">
        <title>Complete Genome Sequences of Evolved Arsenate-Resistant Metallosphaera sedula Strains.</title>
        <authorList>
            <person name="Ai C."/>
            <person name="McCarthy S."/>
            <person name="Schackwitz W."/>
            <person name="Martin J."/>
            <person name="Lipzen A."/>
            <person name="Blum P."/>
        </authorList>
    </citation>
    <scope>NUCLEOTIDE SEQUENCE [LARGE SCALE GENOMIC DNA]</scope>
    <source>
        <strain evidence="5 11">ARS120-1</strain>
        <strain evidence="6 10">ARS120-2</strain>
        <strain evidence="3 13">ARS50-1</strain>
        <strain evidence="4 12">ARS50-2</strain>
    </source>
</reference>
<dbReference type="GO" id="GO:0003723">
    <property type="term" value="F:RNA binding"/>
    <property type="evidence" value="ECO:0007669"/>
    <property type="project" value="InterPro"/>
</dbReference>
<dbReference type="Proteomes" id="UP000029084">
    <property type="component" value="Chromosome"/>
</dbReference>
<dbReference type="EMBL" id="CP012176">
    <property type="protein sequence ID" value="AKV82345.1"/>
    <property type="molecule type" value="Genomic_DNA"/>
</dbReference>
<dbReference type="Gene3D" id="2.30.130.10">
    <property type="entry name" value="PUA domain"/>
    <property type="match status" value="1"/>
</dbReference>
<dbReference type="SUPFAM" id="SSF88802">
    <property type="entry name" value="Pre-PUA domain"/>
    <property type="match status" value="1"/>
</dbReference>
<dbReference type="EMBL" id="CP008822">
    <property type="protein sequence ID" value="AIM26357.1"/>
    <property type="molecule type" value="Genomic_DNA"/>
</dbReference>
<accession>A0A088E3H4</accession>
<dbReference type="NCBIfam" id="TIGR03684">
    <property type="entry name" value="arCOG00985"/>
    <property type="match status" value="1"/>
</dbReference>
<evidence type="ECO:0000313" key="10">
    <source>
        <dbReference type="Proteomes" id="UP000061362"/>
    </source>
</evidence>